<accession>X0V7W5</accession>
<dbReference type="EMBL" id="BARS01038866">
    <property type="protein sequence ID" value="GAG14259.1"/>
    <property type="molecule type" value="Genomic_DNA"/>
</dbReference>
<dbReference type="GO" id="GO:0075713">
    <property type="term" value="P:establishment of integrated proviral latency"/>
    <property type="evidence" value="ECO:0007669"/>
    <property type="project" value="UniProtKB-KW"/>
</dbReference>
<feature type="non-terminal residue" evidence="7">
    <location>
        <position position="1"/>
    </location>
</feature>
<dbReference type="Pfam" id="PF00589">
    <property type="entry name" value="Phage_integrase"/>
    <property type="match status" value="1"/>
</dbReference>
<dbReference type="GO" id="GO:0015074">
    <property type="term" value="P:DNA integration"/>
    <property type="evidence" value="ECO:0007669"/>
    <property type="project" value="UniProtKB-KW"/>
</dbReference>
<evidence type="ECO:0000256" key="3">
    <source>
        <dbReference type="ARBA" id="ARBA00023172"/>
    </source>
</evidence>
<keyword evidence="2" id="KW-0229">DNA integration</keyword>
<keyword evidence="5" id="KW-1160">Virus entry into host cell</keyword>
<name>X0V7W5_9ZZZZ</name>
<dbReference type="InterPro" id="IPR013762">
    <property type="entry name" value="Integrase-like_cat_sf"/>
</dbReference>
<dbReference type="Gene3D" id="1.10.443.10">
    <property type="entry name" value="Intergrase catalytic core"/>
    <property type="match status" value="1"/>
</dbReference>
<evidence type="ECO:0000256" key="4">
    <source>
        <dbReference type="ARBA" id="ARBA00023195"/>
    </source>
</evidence>
<evidence type="ECO:0000313" key="7">
    <source>
        <dbReference type="EMBL" id="GAG14259.1"/>
    </source>
</evidence>
<gene>
    <name evidence="7" type="ORF">S01H1_59433</name>
</gene>
<dbReference type="GO" id="GO:0046718">
    <property type="term" value="P:symbiont entry into host cell"/>
    <property type="evidence" value="ECO:0007669"/>
    <property type="project" value="UniProtKB-KW"/>
</dbReference>
<sequence length="178" mass="20216">ASVAMEVPKIPGVKPPAWWRALLLVAFNTTLRIGTLFSMRMEDIDWQQNRLVLPAERMKSQRPQIVYLNRAAITVLRSIRTNRELVFPWPQSNRRDFYTYLHRLETAAGIPKKDQFAMHVIRKTTASLIYGISPAAAQFALGHTTNDVTRKHYVDGGDLVARALDQLPQPSDVMPPIP</sequence>
<dbReference type="SUPFAM" id="SSF56349">
    <property type="entry name" value="DNA breaking-rejoining enzymes"/>
    <property type="match status" value="1"/>
</dbReference>
<evidence type="ECO:0000256" key="2">
    <source>
        <dbReference type="ARBA" id="ARBA00022908"/>
    </source>
</evidence>
<evidence type="ECO:0000256" key="5">
    <source>
        <dbReference type="ARBA" id="ARBA00023296"/>
    </source>
</evidence>
<dbReference type="InterPro" id="IPR011010">
    <property type="entry name" value="DNA_brk_join_enz"/>
</dbReference>
<dbReference type="PANTHER" id="PTHR30629:SF2">
    <property type="entry name" value="PROPHAGE INTEGRASE INTS-RELATED"/>
    <property type="match status" value="1"/>
</dbReference>
<dbReference type="PROSITE" id="PS51898">
    <property type="entry name" value="TYR_RECOMBINASE"/>
    <property type="match status" value="1"/>
</dbReference>
<reference evidence="7" key="1">
    <citation type="journal article" date="2014" name="Front. Microbiol.">
        <title>High frequency of phylogenetically diverse reductive dehalogenase-homologous genes in deep subseafloor sedimentary metagenomes.</title>
        <authorList>
            <person name="Kawai M."/>
            <person name="Futagami T."/>
            <person name="Toyoda A."/>
            <person name="Takaki Y."/>
            <person name="Nishi S."/>
            <person name="Hori S."/>
            <person name="Arai W."/>
            <person name="Tsubouchi T."/>
            <person name="Morono Y."/>
            <person name="Uchiyama I."/>
            <person name="Ito T."/>
            <person name="Fujiyama A."/>
            <person name="Inagaki F."/>
            <person name="Takami H."/>
        </authorList>
    </citation>
    <scope>NUCLEOTIDE SEQUENCE</scope>
    <source>
        <strain evidence="7">Expedition CK06-06</strain>
    </source>
</reference>
<dbReference type="GO" id="GO:0044826">
    <property type="term" value="P:viral genome integration into host DNA"/>
    <property type="evidence" value="ECO:0007669"/>
    <property type="project" value="UniProtKB-KW"/>
</dbReference>
<dbReference type="GO" id="GO:0006310">
    <property type="term" value="P:DNA recombination"/>
    <property type="evidence" value="ECO:0007669"/>
    <property type="project" value="UniProtKB-KW"/>
</dbReference>
<feature type="domain" description="Tyr recombinase" evidence="6">
    <location>
        <begin position="1"/>
        <end position="166"/>
    </location>
</feature>
<dbReference type="AlphaFoldDB" id="X0V7W5"/>
<proteinExistence type="inferred from homology"/>
<evidence type="ECO:0000259" key="6">
    <source>
        <dbReference type="PROSITE" id="PS51898"/>
    </source>
</evidence>
<comment type="similarity">
    <text evidence="1">Belongs to the 'phage' integrase family.</text>
</comment>
<dbReference type="InterPro" id="IPR050808">
    <property type="entry name" value="Phage_Integrase"/>
</dbReference>
<evidence type="ECO:0000256" key="1">
    <source>
        <dbReference type="ARBA" id="ARBA00008857"/>
    </source>
</evidence>
<organism evidence="7">
    <name type="scientific">marine sediment metagenome</name>
    <dbReference type="NCBI Taxonomy" id="412755"/>
    <lineage>
        <taxon>unclassified sequences</taxon>
        <taxon>metagenomes</taxon>
        <taxon>ecological metagenomes</taxon>
    </lineage>
</organism>
<comment type="caution">
    <text evidence="7">The sequence shown here is derived from an EMBL/GenBank/DDBJ whole genome shotgun (WGS) entry which is preliminary data.</text>
</comment>
<dbReference type="PANTHER" id="PTHR30629">
    <property type="entry name" value="PROPHAGE INTEGRASE"/>
    <property type="match status" value="1"/>
</dbReference>
<dbReference type="InterPro" id="IPR002104">
    <property type="entry name" value="Integrase_catalytic"/>
</dbReference>
<dbReference type="GO" id="GO:0003677">
    <property type="term" value="F:DNA binding"/>
    <property type="evidence" value="ECO:0007669"/>
    <property type="project" value="InterPro"/>
</dbReference>
<protein>
    <recommendedName>
        <fullName evidence="6">Tyr recombinase domain-containing protein</fullName>
    </recommendedName>
</protein>
<keyword evidence="3" id="KW-0233">DNA recombination</keyword>
<keyword evidence="4" id="KW-1179">Viral genome integration</keyword>